<evidence type="ECO:0000313" key="2">
    <source>
        <dbReference type="Proteomes" id="UP000183174"/>
    </source>
</evidence>
<dbReference type="EMBL" id="FMAE01000008">
    <property type="protein sequence ID" value="SCB45823.1"/>
    <property type="molecule type" value="Genomic_DNA"/>
</dbReference>
<protein>
    <submittedName>
        <fullName evidence="1">Uncharacterized protein</fullName>
    </submittedName>
</protein>
<dbReference type="Proteomes" id="UP000183174">
    <property type="component" value="Unassembled WGS sequence"/>
</dbReference>
<dbReference type="AlphaFoldDB" id="A0A1C3X0Q5"/>
<evidence type="ECO:0000313" key="1">
    <source>
        <dbReference type="EMBL" id="SCB45823.1"/>
    </source>
</evidence>
<organism evidence="1 2">
    <name type="scientific">Bradyrhizobium yuanmingense</name>
    <dbReference type="NCBI Taxonomy" id="108015"/>
    <lineage>
        <taxon>Bacteria</taxon>
        <taxon>Pseudomonadati</taxon>
        <taxon>Pseudomonadota</taxon>
        <taxon>Alphaproteobacteria</taxon>
        <taxon>Hyphomicrobiales</taxon>
        <taxon>Nitrobacteraceae</taxon>
        <taxon>Bradyrhizobium</taxon>
    </lineage>
</organism>
<name>A0A1C3X0Q5_9BRAD</name>
<reference evidence="1 2" key="1">
    <citation type="submission" date="2016-08" db="EMBL/GenBank/DDBJ databases">
        <authorList>
            <person name="Seilhamer J.J."/>
        </authorList>
    </citation>
    <scope>NUCLEOTIDE SEQUENCE [LARGE SCALE GENOMIC DNA]</scope>
    <source>
        <strain evidence="1 2">CCBAU 10071</strain>
    </source>
</reference>
<accession>A0A1C3X0Q5</accession>
<gene>
    <name evidence="1" type="ORF">GA0061099_1008235</name>
</gene>
<proteinExistence type="predicted"/>
<sequence>MLREPSRYGGDHLPWLQRLPTGITEMSATVVPLPPNPASETIDFLRRMAGMVSGRNGEMLLRAASMIEQLGQRAMSAERLYHQAQEESTRNAELRESAELASDAMVGQIAALRAQLAELTAATAAERAAFDAERGKLLALMQHAEQHIGKLTTELDSLRASVDSFNETAVSVPIEVLRLARTQFDYLSSGFARRGDPISQAMSEIGGFAIDRALTAKPDNA</sequence>